<organism evidence="2">
    <name type="scientific">marine metagenome</name>
    <dbReference type="NCBI Taxonomy" id="408172"/>
    <lineage>
        <taxon>unclassified sequences</taxon>
        <taxon>metagenomes</taxon>
        <taxon>ecological metagenomes</taxon>
    </lineage>
</organism>
<reference evidence="2" key="1">
    <citation type="submission" date="2018-05" db="EMBL/GenBank/DDBJ databases">
        <authorList>
            <person name="Lanie J.A."/>
            <person name="Ng W.-L."/>
            <person name="Kazmierczak K.M."/>
            <person name="Andrzejewski T.M."/>
            <person name="Davidsen T.M."/>
            <person name="Wayne K.J."/>
            <person name="Tettelin H."/>
            <person name="Glass J.I."/>
            <person name="Rusch D."/>
            <person name="Podicherti R."/>
            <person name="Tsui H.-C.T."/>
            <person name="Winkler M.E."/>
        </authorList>
    </citation>
    <scope>NUCLEOTIDE SEQUENCE</scope>
</reference>
<proteinExistence type="predicted"/>
<dbReference type="Pfam" id="PF17773">
    <property type="entry name" value="UPF0176_N"/>
    <property type="match status" value="1"/>
</dbReference>
<accession>A0A382Y175</accession>
<dbReference type="InterPro" id="IPR040503">
    <property type="entry name" value="TRHO_N"/>
</dbReference>
<dbReference type="EMBL" id="UINC01171962">
    <property type="protein sequence ID" value="SVD76799.1"/>
    <property type="molecule type" value="Genomic_DNA"/>
</dbReference>
<gene>
    <name evidence="2" type="ORF">METZ01_LOCUS429653</name>
</gene>
<dbReference type="SUPFAM" id="SSF52821">
    <property type="entry name" value="Rhodanese/Cell cycle control phosphatase"/>
    <property type="match status" value="1"/>
</dbReference>
<dbReference type="Gene3D" id="3.40.250.10">
    <property type="entry name" value="Rhodanese-like domain"/>
    <property type="match status" value="1"/>
</dbReference>
<name>A0A382Y175_9ZZZZ</name>
<dbReference type="PANTHER" id="PTHR43268">
    <property type="entry name" value="THIOSULFATE SULFURTRANSFERASE/RHODANESE-LIKE DOMAIN-CONTAINING PROTEIN 2"/>
    <property type="match status" value="1"/>
</dbReference>
<evidence type="ECO:0000259" key="1">
    <source>
        <dbReference type="Pfam" id="PF17773"/>
    </source>
</evidence>
<protein>
    <recommendedName>
        <fullName evidence="1">tRNA uridine(34) hydroxylase N-terminal domain-containing protein</fullName>
    </recommendedName>
</protein>
<dbReference type="InterPro" id="IPR020936">
    <property type="entry name" value="TrhO"/>
</dbReference>
<dbReference type="Gene3D" id="3.30.70.100">
    <property type="match status" value="1"/>
</dbReference>
<dbReference type="PANTHER" id="PTHR43268:SF3">
    <property type="entry name" value="RHODANESE-LIKE DOMAIN-CONTAINING PROTEIN 7-RELATED"/>
    <property type="match status" value="1"/>
</dbReference>
<sequence>MIVNIAGYRFVDLPDRDELRQPMLDNCIEAGLKGTVLLSPNGINFFLAGSKEATDAFLSHLESDERLAGIPIKVSNTDYQPFRRMLVKRKQEIISLGRDDIRPAEFTGPHISPTEFKQMLDEGEDIVVLDSRNDYETRVGMFDDAVELDIPSFREFP</sequence>
<feature type="domain" description="tRNA uridine(34) hydroxylase N-terminal" evidence="1">
    <location>
        <begin position="3"/>
        <end position="93"/>
    </location>
</feature>
<feature type="non-terminal residue" evidence="2">
    <location>
        <position position="157"/>
    </location>
</feature>
<evidence type="ECO:0000313" key="2">
    <source>
        <dbReference type="EMBL" id="SVD76799.1"/>
    </source>
</evidence>
<dbReference type="AlphaFoldDB" id="A0A382Y175"/>
<dbReference type="InterPro" id="IPR036873">
    <property type="entry name" value="Rhodanese-like_dom_sf"/>
</dbReference>